<dbReference type="InterPro" id="IPR047589">
    <property type="entry name" value="DUF11_rpt"/>
</dbReference>
<gene>
    <name evidence="2" type="ORF">GT347_19970</name>
</gene>
<dbReference type="Proteomes" id="UP000464787">
    <property type="component" value="Chromosome"/>
</dbReference>
<keyword evidence="3" id="KW-1185">Reference proteome</keyword>
<reference evidence="2 3" key="1">
    <citation type="submission" date="2020-01" db="EMBL/GenBank/DDBJ databases">
        <title>Genome sequencing of strain KACC 21265.</title>
        <authorList>
            <person name="Heo J."/>
            <person name="Kim S.-J."/>
            <person name="Kim J.-S."/>
            <person name="Hong S.-B."/>
            <person name="Kwon S.-W."/>
        </authorList>
    </citation>
    <scope>NUCLEOTIDE SEQUENCE [LARGE SCALE GENOMIC DNA]</scope>
    <source>
        <strain evidence="2 3">KACC 21265</strain>
    </source>
</reference>
<dbReference type="RefSeq" id="WP_160553866.1">
    <property type="nucleotide sequence ID" value="NZ_CP047650.1"/>
</dbReference>
<proteinExistence type="predicted"/>
<protein>
    <submittedName>
        <fullName evidence="2">DUF11 domain-containing protein</fullName>
    </submittedName>
</protein>
<dbReference type="InterPro" id="IPR001434">
    <property type="entry name" value="OmcB-like_DUF11"/>
</dbReference>
<name>A0A857JBG8_9BURK</name>
<dbReference type="EMBL" id="CP047650">
    <property type="protein sequence ID" value="QHJ00056.1"/>
    <property type="molecule type" value="Genomic_DNA"/>
</dbReference>
<dbReference type="AlphaFoldDB" id="A0A857JBG8"/>
<evidence type="ECO:0000313" key="3">
    <source>
        <dbReference type="Proteomes" id="UP000464787"/>
    </source>
</evidence>
<evidence type="ECO:0000259" key="1">
    <source>
        <dbReference type="Pfam" id="PF01345"/>
    </source>
</evidence>
<evidence type="ECO:0000313" key="2">
    <source>
        <dbReference type="EMBL" id="QHJ00056.1"/>
    </source>
</evidence>
<sequence length="220" mass="23075">MPSFELSRNSIDPAGSICSQTSGRQNFSRLAAFLVLGTVAALLAADVAFSQGVAATSKLPTAAAAPPAVTALLTQARVVKASDGSEKLEDASKVKPGDIIEYKVTYTNKGGNPVNGLIAELPIPVGLDYLPNSAKPGGAIVKAATDDNKFAAEPLTQTVAGKREFVPYANYRKLQWTLGKLAANESVSVTARAEVERVTPVLPALQDSGHRFQPDSQIKK</sequence>
<feature type="domain" description="DUF11" evidence="1">
    <location>
        <begin position="90"/>
        <end position="196"/>
    </location>
</feature>
<dbReference type="KEGG" id="xyk:GT347_19970"/>
<organism evidence="2 3">
    <name type="scientific">Xylophilus rhododendri</name>
    <dbReference type="NCBI Taxonomy" id="2697032"/>
    <lineage>
        <taxon>Bacteria</taxon>
        <taxon>Pseudomonadati</taxon>
        <taxon>Pseudomonadota</taxon>
        <taxon>Betaproteobacteria</taxon>
        <taxon>Burkholderiales</taxon>
        <taxon>Xylophilus</taxon>
    </lineage>
</organism>
<accession>A0A857JBG8</accession>
<dbReference type="Pfam" id="PF01345">
    <property type="entry name" value="DUF11"/>
    <property type="match status" value="1"/>
</dbReference>
<dbReference type="NCBIfam" id="TIGR01451">
    <property type="entry name" value="B_ant_repeat"/>
    <property type="match status" value="1"/>
</dbReference>